<dbReference type="PANTHER" id="PTHR23501">
    <property type="entry name" value="MAJOR FACILITATOR SUPERFAMILY"/>
    <property type="match status" value="1"/>
</dbReference>
<feature type="transmembrane region" description="Helical" evidence="6">
    <location>
        <begin position="200"/>
        <end position="221"/>
    </location>
</feature>
<dbReference type="PANTHER" id="PTHR23501:SF43">
    <property type="entry name" value="MULTIDRUG TRANSPORTER, PUTATIVE (AFU_ORTHOLOGUE AFUA_6G03040)-RELATED"/>
    <property type="match status" value="1"/>
</dbReference>
<dbReference type="Proteomes" id="UP000799757">
    <property type="component" value="Unassembled WGS sequence"/>
</dbReference>
<evidence type="ECO:0000256" key="3">
    <source>
        <dbReference type="ARBA" id="ARBA00022989"/>
    </source>
</evidence>
<feature type="domain" description="Major facilitator superfamily (MFS) profile" evidence="7">
    <location>
        <begin position="80"/>
        <end position="532"/>
    </location>
</feature>
<dbReference type="GO" id="GO:0022857">
    <property type="term" value="F:transmembrane transporter activity"/>
    <property type="evidence" value="ECO:0007669"/>
    <property type="project" value="InterPro"/>
</dbReference>
<keyword evidence="4 6" id="KW-0472">Membrane</keyword>
<comment type="subcellular location">
    <subcellularLocation>
        <location evidence="1">Membrane</location>
        <topology evidence="1">Multi-pass membrane protein</topology>
    </subcellularLocation>
</comment>
<keyword evidence="9" id="KW-1185">Reference proteome</keyword>
<feature type="transmembrane region" description="Helical" evidence="6">
    <location>
        <begin position="146"/>
        <end position="171"/>
    </location>
</feature>
<dbReference type="Gene3D" id="1.20.1250.20">
    <property type="entry name" value="MFS general substrate transporter like domains"/>
    <property type="match status" value="1"/>
</dbReference>
<evidence type="ECO:0000256" key="6">
    <source>
        <dbReference type="SAM" id="Phobius"/>
    </source>
</evidence>
<evidence type="ECO:0000256" key="4">
    <source>
        <dbReference type="ARBA" id="ARBA00023136"/>
    </source>
</evidence>
<accession>A0A6A6XTB7</accession>
<feature type="transmembrane region" description="Helical" evidence="6">
    <location>
        <begin position="559"/>
        <end position="575"/>
    </location>
</feature>
<sequence length="583" mass="62955">MNNPNTETLEMEQIPKPASTASTMPDAEGDVNGVNGTHNGPVGKGTITRSEKKDDPETLDLPVVEEAPNCYITGWKLHCTTLGIVLSLLLVNLEVTIVGTSLVAITNDLQGFSETSWIVSGYLVTYMGFNIVWGKLSDIFGRKSMFILSMAIFTIWSAGCGASQTMTQLIICRAFQGMGGAGCYSLATVMTYEFVPKDKLGLYGGLNSIAVSLATLMGPLFGGLINNHTTWRWVFYLNLPAGCFVIAVLFIGIPNGFPYQNEPKDQIRPSGGLKGLERVDFFGLTMLLAGSLILSAVLLEFSLRKGWANPGSVLLVIFAILAWVVFVGWEWYIAVGDVKVEPLLPWEFVHDRPWMGILLSTFLLGVPFNVIIVFVPQRLQTVCGVSALGAGERLLPYTFSAAFGALLAMIMGSKRRVAVVHILILGSLLQTVGLALLTTLPATTEWPDRAYGFLVIAGVGLGISFGIGILATPFVVAPQNIAVAGGSLIQFRFLGGVIGLAIVSNVFSSRLKEGLEGLLSPLEMLALDRDTSTLHTLAPDLKVKVLHVFAKEYNYQNNIIIAFAAAQLLAVAMVWNKRWSKLG</sequence>
<dbReference type="AlphaFoldDB" id="A0A6A6XTB7"/>
<dbReference type="PROSITE" id="PS50850">
    <property type="entry name" value="MFS"/>
    <property type="match status" value="1"/>
</dbReference>
<feature type="transmembrane region" description="Helical" evidence="6">
    <location>
        <begin position="233"/>
        <end position="253"/>
    </location>
</feature>
<dbReference type="InterPro" id="IPR036259">
    <property type="entry name" value="MFS_trans_sf"/>
</dbReference>
<dbReference type="OrthoDB" id="440553at2759"/>
<gene>
    <name evidence="8" type="ORF">K505DRAFT_92120</name>
</gene>
<feature type="transmembrane region" description="Helical" evidence="6">
    <location>
        <begin position="450"/>
        <end position="475"/>
    </location>
</feature>
<dbReference type="InterPro" id="IPR020846">
    <property type="entry name" value="MFS_dom"/>
</dbReference>
<feature type="transmembrane region" description="Helical" evidence="6">
    <location>
        <begin position="117"/>
        <end position="134"/>
    </location>
</feature>
<feature type="transmembrane region" description="Helical" evidence="6">
    <location>
        <begin position="481"/>
        <end position="503"/>
    </location>
</feature>
<keyword evidence="2 6" id="KW-0812">Transmembrane</keyword>
<keyword evidence="3 6" id="KW-1133">Transmembrane helix</keyword>
<evidence type="ECO:0000256" key="1">
    <source>
        <dbReference type="ARBA" id="ARBA00004141"/>
    </source>
</evidence>
<feature type="transmembrane region" description="Helical" evidence="6">
    <location>
        <begin position="354"/>
        <end position="374"/>
    </location>
</feature>
<feature type="region of interest" description="Disordered" evidence="5">
    <location>
        <begin position="1"/>
        <end position="56"/>
    </location>
</feature>
<feature type="transmembrane region" description="Helical" evidence="6">
    <location>
        <begin position="281"/>
        <end position="301"/>
    </location>
</feature>
<evidence type="ECO:0000313" key="8">
    <source>
        <dbReference type="EMBL" id="KAF2798817.1"/>
    </source>
</evidence>
<name>A0A6A6XTB7_9PLEO</name>
<dbReference type="GO" id="GO:0005886">
    <property type="term" value="C:plasma membrane"/>
    <property type="evidence" value="ECO:0007669"/>
    <property type="project" value="TreeGrafter"/>
</dbReference>
<reference evidence="8" key="1">
    <citation type="journal article" date="2020" name="Stud. Mycol.">
        <title>101 Dothideomycetes genomes: a test case for predicting lifestyles and emergence of pathogens.</title>
        <authorList>
            <person name="Haridas S."/>
            <person name="Albert R."/>
            <person name="Binder M."/>
            <person name="Bloem J."/>
            <person name="Labutti K."/>
            <person name="Salamov A."/>
            <person name="Andreopoulos B."/>
            <person name="Baker S."/>
            <person name="Barry K."/>
            <person name="Bills G."/>
            <person name="Bluhm B."/>
            <person name="Cannon C."/>
            <person name="Castanera R."/>
            <person name="Culley D."/>
            <person name="Daum C."/>
            <person name="Ezra D."/>
            <person name="Gonzalez J."/>
            <person name="Henrissat B."/>
            <person name="Kuo A."/>
            <person name="Liang C."/>
            <person name="Lipzen A."/>
            <person name="Lutzoni F."/>
            <person name="Magnuson J."/>
            <person name="Mondo S."/>
            <person name="Nolan M."/>
            <person name="Ohm R."/>
            <person name="Pangilinan J."/>
            <person name="Park H.-J."/>
            <person name="Ramirez L."/>
            <person name="Alfaro M."/>
            <person name="Sun H."/>
            <person name="Tritt A."/>
            <person name="Yoshinaga Y."/>
            <person name="Zwiers L.-H."/>
            <person name="Turgeon B."/>
            <person name="Goodwin S."/>
            <person name="Spatafora J."/>
            <person name="Crous P."/>
            <person name="Grigoriev I."/>
        </authorList>
    </citation>
    <scope>NUCLEOTIDE SEQUENCE</scope>
    <source>
        <strain evidence="8">CBS 109.77</strain>
    </source>
</reference>
<dbReference type="SUPFAM" id="SSF103473">
    <property type="entry name" value="MFS general substrate transporter"/>
    <property type="match status" value="1"/>
</dbReference>
<proteinExistence type="predicted"/>
<evidence type="ECO:0000256" key="5">
    <source>
        <dbReference type="SAM" id="MobiDB-lite"/>
    </source>
</evidence>
<dbReference type="Pfam" id="PF07690">
    <property type="entry name" value="MFS_1"/>
    <property type="match status" value="1"/>
</dbReference>
<dbReference type="EMBL" id="MU001776">
    <property type="protein sequence ID" value="KAF2798817.1"/>
    <property type="molecule type" value="Genomic_DNA"/>
</dbReference>
<feature type="transmembrane region" description="Helical" evidence="6">
    <location>
        <begin position="82"/>
        <end position="105"/>
    </location>
</feature>
<feature type="transmembrane region" description="Helical" evidence="6">
    <location>
        <begin position="313"/>
        <end position="334"/>
    </location>
</feature>
<protein>
    <submittedName>
        <fullName evidence="8">MFS general substrate transporter</fullName>
    </submittedName>
</protein>
<feature type="transmembrane region" description="Helical" evidence="6">
    <location>
        <begin position="418"/>
        <end position="438"/>
    </location>
</feature>
<evidence type="ECO:0000259" key="7">
    <source>
        <dbReference type="PROSITE" id="PS50850"/>
    </source>
</evidence>
<evidence type="ECO:0000313" key="9">
    <source>
        <dbReference type="Proteomes" id="UP000799757"/>
    </source>
</evidence>
<dbReference type="InterPro" id="IPR011701">
    <property type="entry name" value="MFS"/>
</dbReference>
<organism evidence="8 9">
    <name type="scientific">Melanomma pulvis-pyrius CBS 109.77</name>
    <dbReference type="NCBI Taxonomy" id="1314802"/>
    <lineage>
        <taxon>Eukaryota</taxon>
        <taxon>Fungi</taxon>
        <taxon>Dikarya</taxon>
        <taxon>Ascomycota</taxon>
        <taxon>Pezizomycotina</taxon>
        <taxon>Dothideomycetes</taxon>
        <taxon>Pleosporomycetidae</taxon>
        <taxon>Pleosporales</taxon>
        <taxon>Melanommataceae</taxon>
        <taxon>Melanomma</taxon>
    </lineage>
</organism>
<evidence type="ECO:0000256" key="2">
    <source>
        <dbReference type="ARBA" id="ARBA00022692"/>
    </source>
</evidence>